<dbReference type="InterPro" id="IPR006134">
    <property type="entry name" value="DNA-dir_DNA_pol_B_multi_dom"/>
</dbReference>
<dbReference type="InterPro" id="IPR043502">
    <property type="entry name" value="DNA/RNA_pol_sf"/>
</dbReference>
<reference evidence="10 11" key="1">
    <citation type="submission" date="2024-05" db="EMBL/GenBank/DDBJ databases">
        <title>Genome sequencing of Marine Estuary Bacteria, Shewanella vesiculosa and S. baltica, and Pseudomonas syringae.</title>
        <authorList>
            <person name="Gurung A."/>
            <person name="Maclea K.S."/>
        </authorList>
    </citation>
    <scope>NUCLEOTIDE SEQUENCE [LARGE SCALE GENOMIC DNA]</scope>
    <source>
        <strain evidence="10 11">1A</strain>
    </source>
</reference>
<dbReference type="EMBL" id="JBDPZN010000006">
    <property type="protein sequence ID" value="MEO3683502.1"/>
    <property type="molecule type" value="Genomic_DNA"/>
</dbReference>
<dbReference type="RefSeq" id="WP_347690523.1">
    <property type="nucleotide sequence ID" value="NZ_JBDPZN010000006.1"/>
</dbReference>
<dbReference type="InterPro" id="IPR036397">
    <property type="entry name" value="RNaseH_sf"/>
</dbReference>
<evidence type="ECO:0000256" key="6">
    <source>
        <dbReference type="ARBA" id="ARBA00049244"/>
    </source>
</evidence>
<dbReference type="InterPro" id="IPR006172">
    <property type="entry name" value="DNA-dir_DNA_pol_B"/>
</dbReference>
<dbReference type="PRINTS" id="PR00106">
    <property type="entry name" value="DNAPOLB"/>
</dbReference>
<evidence type="ECO:0000256" key="2">
    <source>
        <dbReference type="ARBA" id="ARBA00022679"/>
    </source>
</evidence>
<dbReference type="SUPFAM" id="SSF56672">
    <property type="entry name" value="DNA/RNA polymerases"/>
    <property type="match status" value="1"/>
</dbReference>
<evidence type="ECO:0000313" key="11">
    <source>
        <dbReference type="Proteomes" id="UP001477278"/>
    </source>
</evidence>
<keyword evidence="5 7" id="KW-0238">DNA-binding</keyword>
<comment type="similarity">
    <text evidence="1 7">Belongs to the DNA polymerase type-B family.</text>
</comment>
<accession>A0ABV0FRP3</accession>
<dbReference type="Pfam" id="PF03104">
    <property type="entry name" value="DNA_pol_B_exo1"/>
    <property type="match status" value="1"/>
</dbReference>
<keyword evidence="2 7" id="KW-0808">Transferase</keyword>
<feature type="domain" description="DNA-directed DNA polymerase family B exonuclease" evidence="9">
    <location>
        <begin position="133"/>
        <end position="317"/>
    </location>
</feature>
<comment type="caution">
    <text evidence="10">The sequence shown here is derived from an EMBL/GenBank/DDBJ whole genome shotgun (WGS) entry which is preliminary data.</text>
</comment>
<dbReference type="Gene3D" id="1.10.287.690">
    <property type="entry name" value="Helix hairpin bin"/>
    <property type="match status" value="1"/>
</dbReference>
<dbReference type="PANTHER" id="PTHR10322:SF23">
    <property type="entry name" value="DNA POLYMERASE DELTA CATALYTIC SUBUNIT"/>
    <property type="match status" value="1"/>
</dbReference>
<dbReference type="Proteomes" id="UP001477278">
    <property type="component" value="Unassembled WGS sequence"/>
</dbReference>
<evidence type="ECO:0000256" key="3">
    <source>
        <dbReference type="ARBA" id="ARBA00022695"/>
    </source>
</evidence>
<keyword evidence="4 7" id="KW-0239">DNA-directed DNA polymerase</keyword>
<dbReference type="EC" id="2.7.7.7" evidence="7"/>
<dbReference type="InterPro" id="IPR023211">
    <property type="entry name" value="DNA_pol_palm_dom_sf"/>
</dbReference>
<keyword evidence="3 7" id="KW-0548">Nucleotidyltransferase</keyword>
<dbReference type="Gene3D" id="3.90.1600.10">
    <property type="entry name" value="Palm domain of DNA polymerase"/>
    <property type="match status" value="2"/>
</dbReference>
<name>A0ABV0FRP3_9GAMM</name>
<evidence type="ECO:0000313" key="10">
    <source>
        <dbReference type="EMBL" id="MEO3683502.1"/>
    </source>
</evidence>
<evidence type="ECO:0000259" key="9">
    <source>
        <dbReference type="Pfam" id="PF03104"/>
    </source>
</evidence>
<evidence type="ECO:0000256" key="7">
    <source>
        <dbReference type="RuleBase" id="RU000442"/>
    </source>
</evidence>
<organism evidence="10 11">
    <name type="scientific">Shewanella vesiculosa</name>
    <dbReference type="NCBI Taxonomy" id="518738"/>
    <lineage>
        <taxon>Bacteria</taxon>
        <taxon>Pseudomonadati</taxon>
        <taxon>Pseudomonadota</taxon>
        <taxon>Gammaproteobacteria</taxon>
        <taxon>Alteromonadales</taxon>
        <taxon>Shewanellaceae</taxon>
        <taxon>Shewanella</taxon>
    </lineage>
</organism>
<evidence type="ECO:0000256" key="1">
    <source>
        <dbReference type="ARBA" id="ARBA00005755"/>
    </source>
</evidence>
<dbReference type="PROSITE" id="PS00116">
    <property type="entry name" value="DNA_POLYMERASE_B"/>
    <property type="match status" value="1"/>
</dbReference>
<keyword evidence="11" id="KW-1185">Reference proteome</keyword>
<protein>
    <recommendedName>
        <fullName evidence="7">DNA polymerase</fullName>
        <ecNumber evidence="7">2.7.7.7</ecNumber>
    </recommendedName>
</protein>
<dbReference type="InterPro" id="IPR042087">
    <property type="entry name" value="DNA_pol_B_thumb"/>
</dbReference>
<dbReference type="Gene3D" id="1.10.132.60">
    <property type="entry name" value="DNA polymerase family B, C-terminal domain"/>
    <property type="match status" value="1"/>
</dbReference>
<dbReference type="InterPro" id="IPR017964">
    <property type="entry name" value="DNA-dir_DNA_pol_B_CS"/>
</dbReference>
<dbReference type="CDD" id="cd05784">
    <property type="entry name" value="DNA_polB_II_exo"/>
    <property type="match status" value="1"/>
</dbReference>
<dbReference type="Gene3D" id="6.10.140.1130">
    <property type="match status" value="1"/>
</dbReference>
<dbReference type="SMART" id="SM00486">
    <property type="entry name" value="POLBc"/>
    <property type="match status" value="1"/>
</dbReference>
<feature type="domain" description="DNA-directed DNA polymerase family B multifunctional" evidence="8">
    <location>
        <begin position="395"/>
        <end position="782"/>
    </location>
</feature>
<dbReference type="Gene3D" id="3.30.420.10">
    <property type="entry name" value="Ribonuclease H-like superfamily/Ribonuclease H"/>
    <property type="match status" value="1"/>
</dbReference>
<sequence>MQEFKPEVKPTDNPATDHNVQGQVLTRHAIYRHGQLVLQYYIKTAQGPVLAELYHSEVICFCRQQDVDLLSQKVGFVLKAESISLMSFAHEPISALYLKSNTQLKLVSRIAQDIGITLFETDIRPEQRFLIERFIALDIECVGRYQDMYSASSMPVLSINRARKIPADQAVSIPLKMISLDFECSFAGELYSVGLYGREYQCVFMVGEPQADCHQFITWVKDEVELIQRLIAWFSEYDPDIIIGWAVVTFDLALLYKRCVLHNIPLIIGRGNRELSWKVAEKYRPETLSLPGRVVLDGIDWLKAAFYQFDSFSLESVSRQLLAEGKAIDHVENRGQEITHLFEQDKNALAFYNITDCRLVWDIFEKTQLLDFALERAKLTGLEFGRVGASIAAFYHLYLPHLHRSGFVAPAHPASNGLESPGGYVMSSIPGYYKDVLVLDFKSLYPSIIRTFLIDPKGLVEGMYINDVTGDTNTVAGYLGAHFSRNSPILPALVASLAEQRELAKSDKNAPLSQAIKIIMNSLYGVLGSRGCVFHDAKLASSITMRGHQIMKLTKQWIEECGYQVIYGDTDSTFVWLGDNHGITDIQAVGKHLSVSITQRWLQWCTQEYQLDSYLELEFETHFEQFIMPTLRGSDEGSKKRYVGAVLNEAQQLELTFKGMEQVRSDWSPIARRMQYHLYELFFKGEDVIDYLTNELAAINHGARDNELIFTKRLRRNVEDYTAKSSPHVKAAKQLADILGDKNVTRKGQKIRYVMTLTGAQAIEAKPTNIDYEYYISKQIQPIAEPILQLCGHSFDSLVNNQLLLL</sequence>
<dbReference type="InterPro" id="IPR050240">
    <property type="entry name" value="DNA_pol_type-B"/>
</dbReference>
<evidence type="ECO:0000259" key="8">
    <source>
        <dbReference type="Pfam" id="PF00136"/>
    </source>
</evidence>
<keyword evidence="7" id="KW-0235">DNA replication</keyword>
<dbReference type="InterPro" id="IPR006133">
    <property type="entry name" value="DNA-dir_DNA_pol_B_exonuc"/>
</dbReference>
<evidence type="ECO:0000256" key="5">
    <source>
        <dbReference type="ARBA" id="ARBA00023125"/>
    </source>
</evidence>
<dbReference type="SUPFAM" id="SSF53098">
    <property type="entry name" value="Ribonuclease H-like"/>
    <property type="match status" value="1"/>
</dbReference>
<dbReference type="InterPro" id="IPR012337">
    <property type="entry name" value="RNaseH-like_sf"/>
</dbReference>
<dbReference type="Pfam" id="PF00136">
    <property type="entry name" value="DNA_pol_B"/>
    <property type="match status" value="1"/>
</dbReference>
<dbReference type="PANTHER" id="PTHR10322">
    <property type="entry name" value="DNA POLYMERASE CATALYTIC SUBUNIT"/>
    <property type="match status" value="1"/>
</dbReference>
<evidence type="ECO:0000256" key="4">
    <source>
        <dbReference type="ARBA" id="ARBA00022932"/>
    </source>
</evidence>
<comment type="catalytic activity">
    <reaction evidence="6 7">
        <text>DNA(n) + a 2'-deoxyribonucleoside 5'-triphosphate = DNA(n+1) + diphosphate</text>
        <dbReference type="Rhea" id="RHEA:22508"/>
        <dbReference type="Rhea" id="RHEA-COMP:17339"/>
        <dbReference type="Rhea" id="RHEA-COMP:17340"/>
        <dbReference type="ChEBI" id="CHEBI:33019"/>
        <dbReference type="ChEBI" id="CHEBI:61560"/>
        <dbReference type="ChEBI" id="CHEBI:173112"/>
        <dbReference type="EC" id="2.7.7.7"/>
    </reaction>
</comment>
<dbReference type="NCBIfam" id="NF004421">
    <property type="entry name" value="PRK05762.1-2"/>
    <property type="match status" value="1"/>
</dbReference>
<gene>
    <name evidence="10" type="ORF">ABHN84_14570</name>
</gene>
<proteinExistence type="inferred from homology"/>
<dbReference type="Gene3D" id="2.40.50.590">
    <property type="match status" value="1"/>
</dbReference>
<dbReference type="CDD" id="cd05537">
    <property type="entry name" value="POLBc_Pol_II"/>
    <property type="match status" value="1"/>
</dbReference>
<dbReference type="GO" id="GO:0003887">
    <property type="term" value="F:DNA-directed DNA polymerase activity"/>
    <property type="evidence" value="ECO:0007669"/>
    <property type="project" value="UniProtKB-EC"/>
</dbReference>